<dbReference type="SMART" id="SM00164">
    <property type="entry name" value="TBC"/>
    <property type="match status" value="1"/>
</dbReference>
<gene>
    <name evidence="4" type="ORF">chiPu_0028391</name>
</gene>
<dbReference type="Gene3D" id="1.10.8.270">
    <property type="entry name" value="putative rabgap domain of human tbc1 domain family member 14 like domains"/>
    <property type="match status" value="1"/>
</dbReference>
<dbReference type="InterPro" id="IPR035969">
    <property type="entry name" value="Rab-GAP_TBC_sf"/>
</dbReference>
<comment type="caution">
    <text evidence="4">The sequence shown here is derived from an EMBL/GenBank/DDBJ whole genome shotgun (WGS) entry which is preliminary data.</text>
</comment>
<evidence type="ECO:0000313" key="4">
    <source>
        <dbReference type="EMBL" id="GCC44587.1"/>
    </source>
</evidence>
<dbReference type="PANTHER" id="PTHR22957:SF333">
    <property type="entry name" value="TBC1 DOMAIN FAMILY MEMBER 25"/>
    <property type="match status" value="1"/>
</dbReference>
<dbReference type="STRING" id="137246.A0A401TPK7"/>
<protein>
    <recommendedName>
        <fullName evidence="3">Rab-GAP TBC domain-containing protein</fullName>
    </recommendedName>
</protein>
<evidence type="ECO:0000259" key="3">
    <source>
        <dbReference type="PROSITE" id="PS50086"/>
    </source>
</evidence>
<dbReference type="GO" id="GO:0005776">
    <property type="term" value="C:autophagosome"/>
    <property type="evidence" value="ECO:0007669"/>
    <property type="project" value="TreeGrafter"/>
</dbReference>
<feature type="region of interest" description="Disordered" evidence="2">
    <location>
        <begin position="183"/>
        <end position="249"/>
    </location>
</feature>
<organism evidence="4 5">
    <name type="scientific">Chiloscyllium punctatum</name>
    <name type="common">Brownbanded bambooshark</name>
    <name type="synonym">Hemiscyllium punctatum</name>
    <dbReference type="NCBI Taxonomy" id="137246"/>
    <lineage>
        <taxon>Eukaryota</taxon>
        <taxon>Metazoa</taxon>
        <taxon>Chordata</taxon>
        <taxon>Craniata</taxon>
        <taxon>Vertebrata</taxon>
        <taxon>Chondrichthyes</taxon>
        <taxon>Elasmobranchii</taxon>
        <taxon>Galeomorphii</taxon>
        <taxon>Galeoidea</taxon>
        <taxon>Orectolobiformes</taxon>
        <taxon>Hemiscylliidae</taxon>
        <taxon>Chiloscyllium</taxon>
    </lineage>
</organism>
<dbReference type="EMBL" id="BEZZ01130699">
    <property type="protein sequence ID" value="GCC44587.1"/>
    <property type="molecule type" value="Genomic_DNA"/>
</dbReference>
<dbReference type="OrthoDB" id="10264062at2759"/>
<dbReference type="PANTHER" id="PTHR22957">
    <property type="entry name" value="TBC1 DOMAIN FAMILY MEMBER GTPASE-ACTIVATING PROTEIN"/>
    <property type="match status" value="1"/>
</dbReference>
<dbReference type="OMA" id="WADYSAR"/>
<dbReference type="GO" id="GO:0005096">
    <property type="term" value="F:GTPase activator activity"/>
    <property type="evidence" value="ECO:0007669"/>
    <property type="project" value="UniProtKB-KW"/>
</dbReference>
<dbReference type="FunFam" id="1.10.8.270:FF:000020">
    <property type="entry name" value="Putative TBC1 domain family member 25"/>
    <property type="match status" value="1"/>
</dbReference>
<sequence>MDYMKRKTREYEQLKSEWALRACPEDLEFVSGMVLKDVLRTDRAHPYFAGSEDSAHLLALRDLLVTYAVTHPRISYCQGMSDIASPILAVMDHEGQAYVCFCGIMKRLEANFQPDGLAMALKFRHLRLLLRRADPEFHSYLASRGADDLLFCYRWLLLELKREFSFDDALRLLEVSWSSLPPDPPAAEVELTDPRPPPPDPPRAMVRPAGPRLRLEGGRVPPGPRPGRSAPAPVLAPPPGAGAEAGGGG</sequence>
<keyword evidence="5" id="KW-1185">Reference proteome</keyword>
<dbReference type="Gene3D" id="1.10.472.80">
    <property type="entry name" value="Ypt/Rab-GAP domain of gyp1p, domain 3"/>
    <property type="match status" value="1"/>
</dbReference>
<dbReference type="Pfam" id="PF00566">
    <property type="entry name" value="RabGAP-TBC"/>
    <property type="match status" value="1"/>
</dbReference>
<accession>A0A401TPK7</accession>
<dbReference type="GO" id="GO:1901096">
    <property type="term" value="P:regulation of autophagosome maturation"/>
    <property type="evidence" value="ECO:0007669"/>
    <property type="project" value="TreeGrafter"/>
</dbReference>
<feature type="domain" description="Rab-GAP TBC" evidence="3">
    <location>
        <begin position="1"/>
        <end position="180"/>
    </location>
</feature>
<dbReference type="Proteomes" id="UP000287033">
    <property type="component" value="Unassembled WGS sequence"/>
</dbReference>
<name>A0A401TPK7_CHIPU</name>
<dbReference type="PROSITE" id="PS50086">
    <property type="entry name" value="TBC_RABGAP"/>
    <property type="match status" value="1"/>
</dbReference>
<reference evidence="4 5" key="1">
    <citation type="journal article" date="2018" name="Nat. Ecol. Evol.">
        <title>Shark genomes provide insights into elasmobranch evolution and the origin of vertebrates.</title>
        <authorList>
            <person name="Hara Y"/>
            <person name="Yamaguchi K"/>
            <person name="Onimaru K"/>
            <person name="Kadota M"/>
            <person name="Koyanagi M"/>
            <person name="Keeley SD"/>
            <person name="Tatsumi K"/>
            <person name="Tanaka K"/>
            <person name="Motone F"/>
            <person name="Kageyama Y"/>
            <person name="Nozu R"/>
            <person name="Adachi N"/>
            <person name="Nishimura O"/>
            <person name="Nakagawa R"/>
            <person name="Tanegashima C"/>
            <person name="Kiyatake I"/>
            <person name="Matsumoto R"/>
            <person name="Murakumo K"/>
            <person name="Nishida K"/>
            <person name="Terakita A"/>
            <person name="Kuratani S"/>
            <person name="Sato K"/>
            <person name="Hyodo S Kuraku.S."/>
        </authorList>
    </citation>
    <scope>NUCLEOTIDE SEQUENCE [LARGE SCALE GENOMIC DNA]</scope>
</reference>
<dbReference type="SUPFAM" id="SSF47923">
    <property type="entry name" value="Ypt/Rab-GAP domain of gyp1p"/>
    <property type="match status" value="2"/>
</dbReference>
<dbReference type="AlphaFoldDB" id="A0A401TPK7"/>
<evidence type="ECO:0000256" key="1">
    <source>
        <dbReference type="ARBA" id="ARBA00022468"/>
    </source>
</evidence>
<dbReference type="InterPro" id="IPR000195">
    <property type="entry name" value="Rab-GAP-TBC_dom"/>
</dbReference>
<evidence type="ECO:0000256" key="2">
    <source>
        <dbReference type="SAM" id="MobiDB-lite"/>
    </source>
</evidence>
<evidence type="ECO:0000313" key="5">
    <source>
        <dbReference type="Proteomes" id="UP000287033"/>
    </source>
</evidence>
<proteinExistence type="predicted"/>
<feature type="non-terminal residue" evidence="4">
    <location>
        <position position="249"/>
    </location>
</feature>
<keyword evidence="1" id="KW-0343">GTPase activation</keyword>